<evidence type="ECO:0000256" key="1">
    <source>
        <dbReference type="ARBA" id="ARBA00022448"/>
    </source>
</evidence>
<dbReference type="Gene3D" id="2.40.50.140">
    <property type="entry name" value="Nucleic acid-binding proteins"/>
    <property type="match status" value="1"/>
</dbReference>
<keyword evidence="6" id="KW-0472">Membrane</keyword>
<dbReference type="InterPro" id="IPR027417">
    <property type="entry name" value="P-loop_NTPase"/>
</dbReference>
<keyword evidence="1" id="KW-0813">Transport</keyword>
<dbReference type="InterPro" id="IPR017871">
    <property type="entry name" value="ABC_transporter-like_CS"/>
</dbReference>
<dbReference type="PROSITE" id="PS50893">
    <property type="entry name" value="ABC_TRANSPORTER_2"/>
    <property type="match status" value="1"/>
</dbReference>
<dbReference type="GO" id="GO:0005524">
    <property type="term" value="F:ATP binding"/>
    <property type="evidence" value="ECO:0007669"/>
    <property type="project" value="UniProtKB-KW"/>
</dbReference>
<dbReference type="SUPFAM" id="SSF52540">
    <property type="entry name" value="P-loop containing nucleoside triphosphate hydrolases"/>
    <property type="match status" value="1"/>
</dbReference>
<dbReference type="EMBL" id="JBHLVF010000037">
    <property type="protein sequence ID" value="MFC0393969.1"/>
    <property type="molecule type" value="Genomic_DNA"/>
</dbReference>
<evidence type="ECO:0000256" key="2">
    <source>
        <dbReference type="ARBA" id="ARBA00022475"/>
    </source>
</evidence>
<dbReference type="InterPro" id="IPR040582">
    <property type="entry name" value="OB_MalK-like"/>
</dbReference>
<dbReference type="SUPFAM" id="SSF50331">
    <property type="entry name" value="MOP-like"/>
    <property type="match status" value="1"/>
</dbReference>
<dbReference type="PROSITE" id="PS00211">
    <property type="entry name" value="ABC_TRANSPORTER_1"/>
    <property type="match status" value="1"/>
</dbReference>
<dbReference type="Gene3D" id="3.40.50.300">
    <property type="entry name" value="P-loop containing nucleotide triphosphate hydrolases"/>
    <property type="match status" value="1"/>
</dbReference>
<dbReference type="PANTHER" id="PTHR43875">
    <property type="entry name" value="MALTODEXTRIN IMPORT ATP-BINDING PROTEIN MSMX"/>
    <property type="match status" value="1"/>
</dbReference>
<evidence type="ECO:0000256" key="3">
    <source>
        <dbReference type="ARBA" id="ARBA00022741"/>
    </source>
</evidence>
<comment type="caution">
    <text evidence="8">The sequence shown here is derived from an EMBL/GenBank/DDBJ whole genome shotgun (WGS) entry which is preliminary data.</text>
</comment>
<evidence type="ECO:0000256" key="6">
    <source>
        <dbReference type="ARBA" id="ARBA00023136"/>
    </source>
</evidence>
<evidence type="ECO:0000313" key="8">
    <source>
        <dbReference type="EMBL" id="MFC0393969.1"/>
    </source>
</evidence>
<dbReference type="CDD" id="cd03301">
    <property type="entry name" value="ABC_MalK_N"/>
    <property type="match status" value="1"/>
</dbReference>
<dbReference type="InterPro" id="IPR047641">
    <property type="entry name" value="ABC_transpr_MalK/UgpC-like"/>
</dbReference>
<feature type="domain" description="ABC transporter" evidence="7">
    <location>
        <begin position="4"/>
        <end position="236"/>
    </location>
</feature>
<dbReference type="SMART" id="SM00382">
    <property type="entry name" value="AAA"/>
    <property type="match status" value="1"/>
</dbReference>
<keyword evidence="4 8" id="KW-0067">ATP-binding</keyword>
<organism evidence="8 9">
    <name type="scientific">Paenibacillus mendelii</name>
    <dbReference type="NCBI Taxonomy" id="206163"/>
    <lineage>
        <taxon>Bacteria</taxon>
        <taxon>Bacillati</taxon>
        <taxon>Bacillota</taxon>
        <taxon>Bacilli</taxon>
        <taxon>Bacillales</taxon>
        <taxon>Paenibacillaceae</taxon>
        <taxon>Paenibacillus</taxon>
    </lineage>
</organism>
<dbReference type="PANTHER" id="PTHR43875:SF15">
    <property type="entry name" value="TREHALOSE IMPORT ATP-BINDING PROTEIN SUGC"/>
    <property type="match status" value="1"/>
</dbReference>
<keyword evidence="3" id="KW-0547">Nucleotide-binding</keyword>
<dbReference type="Pfam" id="PF17912">
    <property type="entry name" value="OB_MalK"/>
    <property type="match status" value="1"/>
</dbReference>
<dbReference type="Pfam" id="PF00005">
    <property type="entry name" value="ABC_tran"/>
    <property type="match status" value="1"/>
</dbReference>
<dbReference type="RefSeq" id="WP_204822029.1">
    <property type="nucleotide sequence ID" value="NZ_JANHOF010000023.1"/>
</dbReference>
<dbReference type="InterPro" id="IPR015855">
    <property type="entry name" value="ABC_transpr_MalK-like"/>
</dbReference>
<dbReference type="Gene3D" id="2.40.50.100">
    <property type="match status" value="1"/>
</dbReference>
<dbReference type="InterPro" id="IPR008995">
    <property type="entry name" value="Mo/tungstate-bd_C_term_dom"/>
</dbReference>
<protein>
    <submittedName>
        <fullName evidence="8">ABC transporter ATP-binding protein</fullName>
    </submittedName>
</protein>
<keyword evidence="2" id="KW-1003">Cell membrane</keyword>
<evidence type="ECO:0000256" key="5">
    <source>
        <dbReference type="ARBA" id="ARBA00022967"/>
    </source>
</evidence>
<dbReference type="InterPro" id="IPR003593">
    <property type="entry name" value="AAA+_ATPase"/>
</dbReference>
<dbReference type="InterPro" id="IPR003439">
    <property type="entry name" value="ABC_transporter-like_ATP-bd"/>
</dbReference>
<reference evidence="8 9" key="1">
    <citation type="submission" date="2024-09" db="EMBL/GenBank/DDBJ databases">
        <authorList>
            <person name="Sun Q."/>
            <person name="Mori K."/>
        </authorList>
    </citation>
    <scope>NUCLEOTIDE SEQUENCE [LARGE SCALE GENOMIC DNA]</scope>
    <source>
        <strain evidence="8 9">CCM 4839</strain>
    </source>
</reference>
<keyword evidence="5" id="KW-1278">Translocase</keyword>
<evidence type="ECO:0000256" key="4">
    <source>
        <dbReference type="ARBA" id="ARBA00022840"/>
    </source>
</evidence>
<keyword evidence="9" id="KW-1185">Reference proteome</keyword>
<name>A0ABV6JDG2_9BACL</name>
<dbReference type="NCBIfam" id="NF008653">
    <property type="entry name" value="PRK11650.1"/>
    <property type="match status" value="1"/>
</dbReference>
<proteinExistence type="predicted"/>
<sequence length="375" mass="42194">MASVRLSNLSKRYEGNGTNVVDRINLSIEDGEFMVLVGPSGCGKSTTLRMVAGLESVSDGDIYIGPTIVNDMPPKQRDISMVFQNYALYPNMSVYENMAFGMRLRKTEKHIMDSSVKQSSRVLEIEHLLERKPRQLSGGQRQRVALGRALVRQPQVFLLDEPLSNLDARLRVQMRAEIVELHRQLATTTIYVTHDQIEAMTMGTRICIMKNGKIQQVGTPEDVYTRPSNLFVAGFIGTPPINIMQGTVVELGEKGFAFTTKRFTLRLPKRYEATIRSQSLMNRNVFLGVRPEFASLPAYYGGKSDGLEIRGEVFFSELVGADRYIHVHIGADAFVFRAPAYERVPIGELVDIVLHPEALLLFHADTEERLPDERD</sequence>
<dbReference type="InterPro" id="IPR012340">
    <property type="entry name" value="NA-bd_OB-fold"/>
</dbReference>
<gene>
    <name evidence="8" type="ORF">ACFFJ8_21675</name>
</gene>
<evidence type="ECO:0000313" key="9">
    <source>
        <dbReference type="Proteomes" id="UP001589818"/>
    </source>
</evidence>
<dbReference type="Proteomes" id="UP001589818">
    <property type="component" value="Unassembled WGS sequence"/>
</dbReference>
<accession>A0ABV6JDG2</accession>
<evidence type="ECO:0000259" key="7">
    <source>
        <dbReference type="PROSITE" id="PS50893"/>
    </source>
</evidence>